<feature type="transmembrane region" description="Helical" evidence="1">
    <location>
        <begin position="58"/>
        <end position="77"/>
    </location>
</feature>
<protein>
    <submittedName>
        <fullName evidence="2">Uncharacterized protein</fullName>
    </submittedName>
</protein>
<name>C8W4X7_DESAS</name>
<keyword evidence="1" id="KW-0472">Membrane</keyword>
<dbReference type="RefSeq" id="WP_015756050.1">
    <property type="nucleotide sequence ID" value="NC_013216.1"/>
</dbReference>
<reference evidence="2 3" key="1">
    <citation type="journal article" date="2009" name="Stand. Genomic Sci.">
        <title>Complete genome sequence of Desulfotomaculum acetoxidans type strain (5575).</title>
        <authorList>
            <person name="Spring S."/>
            <person name="Lapidus A."/>
            <person name="Schroder M."/>
            <person name="Gleim D."/>
            <person name="Sims D."/>
            <person name="Meincke L."/>
            <person name="Glavina Del Rio T."/>
            <person name="Tice H."/>
            <person name="Copeland A."/>
            <person name="Cheng J.F."/>
            <person name="Lucas S."/>
            <person name="Chen F."/>
            <person name="Nolan M."/>
            <person name="Bruce D."/>
            <person name="Goodwin L."/>
            <person name="Pitluck S."/>
            <person name="Ivanova N."/>
            <person name="Mavromatis K."/>
            <person name="Mikhailova N."/>
            <person name="Pati A."/>
            <person name="Chen A."/>
            <person name="Palaniappan K."/>
            <person name="Land M."/>
            <person name="Hauser L."/>
            <person name="Chang Y.J."/>
            <person name="Jeffries C.D."/>
            <person name="Chain P."/>
            <person name="Saunders E."/>
            <person name="Brettin T."/>
            <person name="Detter J.C."/>
            <person name="Goker M."/>
            <person name="Bristow J."/>
            <person name="Eisen J.A."/>
            <person name="Markowitz V."/>
            <person name="Hugenholtz P."/>
            <person name="Kyrpides N.C."/>
            <person name="Klenk H.P."/>
            <person name="Han C."/>
        </authorList>
    </citation>
    <scope>NUCLEOTIDE SEQUENCE [LARGE SCALE GENOMIC DNA]</scope>
    <source>
        <strain evidence="3">ATCC 49208 / DSM 771 / VKM B-1644</strain>
    </source>
</reference>
<feature type="transmembrane region" description="Helical" evidence="1">
    <location>
        <begin position="6"/>
        <end position="27"/>
    </location>
</feature>
<evidence type="ECO:0000313" key="3">
    <source>
        <dbReference type="Proteomes" id="UP000002217"/>
    </source>
</evidence>
<dbReference type="EMBL" id="CP001720">
    <property type="protein sequence ID" value="ACV61329.1"/>
    <property type="molecule type" value="Genomic_DNA"/>
</dbReference>
<dbReference type="STRING" id="485916.Dtox_0384"/>
<evidence type="ECO:0000256" key="1">
    <source>
        <dbReference type="SAM" id="Phobius"/>
    </source>
</evidence>
<feature type="transmembrane region" description="Helical" evidence="1">
    <location>
        <begin position="84"/>
        <end position="106"/>
    </location>
</feature>
<dbReference type="KEGG" id="dae:Dtox_0384"/>
<keyword evidence="3" id="KW-1185">Reference proteome</keyword>
<dbReference type="HOGENOM" id="CLU_135084_0_0_9"/>
<dbReference type="AlphaFoldDB" id="C8W4X7"/>
<keyword evidence="1" id="KW-1133">Transmembrane helix</keyword>
<accession>C8W4X7</accession>
<gene>
    <name evidence="2" type="ordered locus">Dtox_0384</name>
</gene>
<dbReference type="OrthoDB" id="1724319at2"/>
<dbReference type="eggNOG" id="ENOG5033EGF">
    <property type="taxonomic scope" value="Bacteria"/>
</dbReference>
<evidence type="ECO:0000313" key="2">
    <source>
        <dbReference type="EMBL" id="ACV61329.1"/>
    </source>
</evidence>
<sequence>MDKMPLISIIFYSLPEAYLIFSFGLIALGQKINVIRVILATVFFVLSSYIIRMLPFPFGMHTAIGIAIIFLFFMIILRLKAKHALIATLISSGTLIALENSILYLFQIELNLTPKQIWQDPLMRTLIGWPHLLVWSLITLIIYKRKIHIVRCRGNLEL</sequence>
<proteinExistence type="predicted"/>
<organism evidence="2 3">
    <name type="scientific">Desulfofarcimen acetoxidans (strain ATCC 49208 / DSM 771 / KCTC 5769 / VKM B-1644 / 5575)</name>
    <name type="common">Desulfotomaculum acetoxidans</name>
    <dbReference type="NCBI Taxonomy" id="485916"/>
    <lineage>
        <taxon>Bacteria</taxon>
        <taxon>Bacillati</taxon>
        <taxon>Bacillota</taxon>
        <taxon>Clostridia</taxon>
        <taxon>Eubacteriales</taxon>
        <taxon>Peptococcaceae</taxon>
        <taxon>Desulfofarcimen</taxon>
    </lineage>
</organism>
<keyword evidence="1" id="KW-0812">Transmembrane</keyword>
<dbReference type="Proteomes" id="UP000002217">
    <property type="component" value="Chromosome"/>
</dbReference>
<feature type="transmembrane region" description="Helical" evidence="1">
    <location>
        <begin position="126"/>
        <end position="143"/>
    </location>
</feature>
<feature type="transmembrane region" description="Helical" evidence="1">
    <location>
        <begin position="34"/>
        <end position="52"/>
    </location>
</feature>